<dbReference type="InterPro" id="IPR011989">
    <property type="entry name" value="ARM-like"/>
</dbReference>
<dbReference type="Proteomes" id="UP000436088">
    <property type="component" value="Unassembled WGS sequence"/>
</dbReference>
<dbReference type="PANTHER" id="PTHR12984:SF6">
    <property type="entry name" value="SCY1-LIKE PROTEIN 2"/>
    <property type="match status" value="1"/>
</dbReference>
<dbReference type="PANTHER" id="PTHR12984">
    <property type="entry name" value="SCY1-RELATED S/T PROTEIN KINASE-LIKE"/>
    <property type="match status" value="1"/>
</dbReference>
<keyword evidence="3" id="KW-1185">Reference proteome</keyword>
<evidence type="ECO:0000313" key="2">
    <source>
        <dbReference type="EMBL" id="KAE8728528.1"/>
    </source>
</evidence>
<protein>
    <submittedName>
        <fullName evidence="2">Kinase family protein with ARM repeat domain isoform 2</fullName>
    </submittedName>
</protein>
<feature type="compositionally biased region" description="Polar residues" evidence="1">
    <location>
        <begin position="280"/>
        <end position="301"/>
    </location>
</feature>
<feature type="compositionally biased region" description="Low complexity" evidence="1">
    <location>
        <begin position="316"/>
        <end position="330"/>
    </location>
</feature>
<proteinExistence type="predicted"/>
<name>A0A6A3CMT5_HIBSY</name>
<dbReference type="GO" id="GO:0016301">
    <property type="term" value="F:kinase activity"/>
    <property type="evidence" value="ECO:0007669"/>
    <property type="project" value="UniProtKB-KW"/>
</dbReference>
<organism evidence="2 3">
    <name type="scientific">Hibiscus syriacus</name>
    <name type="common">Rose of Sharon</name>
    <dbReference type="NCBI Taxonomy" id="106335"/>
    <lineage>
        <taxon>Eukaryota</taxon>
        <taxon>Viridiplantae</taxon>
        <taxon>Streptophyta</taxon>
        <taxon>Embryophyta</taxon>
        <taxon>Tracheophyta</taxon>
        <taxon>Spermatophyta</taxon>
        <taxon>Magnoliopsida</taxon>
        <taxon>eudicotyledons</taxon>
        <taxon>Gunneridae</taxon>
        <taxon>Pentapetalae</taxon>
        <taxon>rosids</taxon>
        <taxon>malvids</taxon>
        <taxon>Malvales</taxon>
        <taxon>Malvaceae</taxon>
        <taxon>Malvoideae</taxon>
        <taxon>Hibiscus</taxon>
    </lineage>
</organism>
<feature type="region of interest" description="Disordered" evidence="1">
    <location>
        <begin position="266"/>
        <end position="330"/>
    </location>
</feature>
<keyword evidence="2" id="KW-0808">Transferase</keyword>
<dbReference type="InterPro" id="IPR051177">
    <property type="entry name" value="CIK-Related_Protein"/>
</dbReference>
<sequence>MNFLDSSWARELTERRSTSGYCSFVWENLVTWRSKKQAVVCNIYYFELQSDSRPAISIAKNLVRVSALLCLGEFVNTLDKKAVLDVLQTIQRCTAVDHSAPTLMSTLAVSNSILKQYGIEFAAEHILPLLIPLLTAQQLNVQQFAKYMLFVKDILRKIEEKRGVTLTDSGMPEVKHAAASTTNGLPSQALGKANGTVAFAKSSPAWDEDWVPTTGAAANVNNTARQPSKNDSSVHSILGDKSIQSAPGQSQSSLISAVSSQQTSNSCPAVDIEWPPRPTSGVTAESGNGEKQLNAGTSLPSNFEDINPFANWPPRSSTSSNDSGTFSNGSMGPGMNNYGFSSIASTTNYQTDNSNSWMFGNQNSGSSTLNVNGGGPQNSIGFMKQNQRVSASMSSSYDNQKPAADIGSIFGSSKNKQTAPRLAPPPSTAVSRGRGRGRGGSSGSKTSYGKATSEQPPLLDLL</sequence>
<comment type="caution">
    <text evidence="2">The sequence shown here is derived from an EMBL/GenBank/DDBJ whole genome shotgun (WGS) entry which is preliminary data.</text>
</comment>
<dbReference type="AlphaFoldDB" id="A0A6A3CMT5"/>
<evidence type="ECO:0000256" key="1">
    <source>
        <dbReference type="SAM" id="MobiDB-lite"/>
    </source>
</evidence>
<reference evidence="2" key="1">
    <citation type="submission" date="2019-09" db="EMBL/GenBank/DDBJ databases">
        <title>Draft genome information of white flower Hibiscus syriacus.</title>
        <authorList>
            <person name="Kim Y.-M."/>
        </authorList>
    </citation>
    <scope>NUCLEOTIDE SEQUENCE [LARGE SCALE GENOMIC DNA]</scope>
    <source>
        <strain evidence="2">YM2019G1</strain>
    </source>
</reference>
<accession>A0A6A3CMT5</accession>
<dbReference type="EMBL" id="VEPZ02000258">
    <property type="protein sequence ID" value="KAE8728528.1"/>
    <property type="molecule type" value="Genomic_DNA"/>
</dbReference>
<keyword evidence="2" id="KW-0418">Kinase</keyword>
<dbReference type="Gene3D" id="1.25.10.10">
    <property type="entry name" value="Leucine-rich Repeat Variant"/>
    <property type="match status" value="1"/>
</dbReference>
<gene>
    <name evidence="2" type="ORF">F3Y22_tig00004258pilonHSYRG00039</name>
</gene>
<feature type="compositionally biased region" description="Polar residues" evidence="1">
    <location>
        <begin position="445"/>
        <end position="455"/>
    </location>
</feature>
<evidence type="ECO:0000313" key="3">
    <source>
        <dbReference type="Proteomes" id="UP000436088"/>
    </source>
</evidence>
<feature type="region of interest" description="Disordered" evidence="1">
    <location>
        <begin position="391"/>
        <end position="462"/>
    </location>
</feature>